<dbReference type="Pfam" id="PF08478">
    <property type="entry name" value="POTRA_1"/>
    <property type="match status" value="1"/>
</dbReference>
<dbReference type="GO" id="GO:0043093">
    <property type="term" value="P:FtsZ-dependent cytokinesis"/>
    <property type="evidence" value="ECO:0007669"/>
    <property type="project" value="UniProtKB-UniRule"/>
</dbReference>
<dbReference type="GO" id="GO:0005886">
    <property type="term" value="C:plasma membrane"/>
    <property type="evidence" value="ECO:0007669"/>
    <property type="project" value="UniProtKB-SubCell"/>
</dbReference>
<comment type="caution">
    <text evidence="12">The sequence shown here is derived from an EMBL/GenBank/DDBJ whole genome shotgun (WGS) entry which is preliminary data.</text>
</comment>
<feature type="transmembrane region" description="Helical" evidence="9">
    <location>
        <begin position="58"/>
        <end position="80"/>
    </location>
</feature>
<comment type="subcellular location">
    <subcellularLocation>
        <location evidence="9">Cell inner membrane</location>
        <topology evidence="9">Single-pass type II membrane protein</topology>
    </subcellularLocation>
    <subcellularLocation>
        <location evidence="1">Membrane</location>
    </subcellularLocation>
    <text evidence="9">Localizes to the division septum.</text>
</comment>
<keyword evidence="7 9" id="KW-0472">Membrane</keyword>
<evidence type="ECO:0000256" key="1">
    <source>
        <dbReference type="ARBA" id="ARBA00004370"/>
    </source>
</evidence>
<reference evidence="12" key="1">
    <citation type="journal article" date="2014" name="Int. J. Syst. Evol. Microbiol.">
        <title>Complete genome sequence of Corynebacterium casei LMG S-19264T (=DSM 44701T), isolated from a smear-ripened cheese.</title>
        <authorList>
            <consortium name="US DOE Joint Genome Institute (JGI-PGF)"/>
            <person name="Walter F."/>
            <person name="Albersmeier A."/>
            <person name="Kalinowski J."/>
            <person name="Ruckert C."/>
        </authorList>
    </citation>
    <scope>NUCLEOTIDE SEQUENCE</scope>
    <source>
        <strain evidence="12">KCTC 23714</strain>
    </source>
</reference>
<feature type="region of interest" description="Disordered" evidence="10">
    <location>
        <begin position="1"/>
        <end position="42"/>
    </location>
</feature>
<evidence type="ECO:0000256" key="3">
    <source>
        <dbReference type="ARBA" id="ARBA00022519"/>
    </source>
</evidence>
<dbReference type="InterPro" id="IPR045335">
    <property type="entry name" value="FtsQ_C_sf"/>
</dbReference>
<evidence type="ECO:0000256" key="7">
    <source>
        <dbReference type="ARBA" id="ARBA00023136"/>
    </source>
</evidence>
<feature type="domain" description="POTRA" evidence="11">
    <location>
        <begin position="106"/>
        <end position="174"/>
    </location>
</feature>
<dbReference type="InterPro" id="IPR034746">
    <property type="entry name" value="POTRA"/>
</dbReference>
<dbReference type="HAMAP" id="MF_00911">
    <property type="entry name" value="FtsQ_subfam"/>
    <property type="match status" value="1"/>
</dbReference>
<evidence type="ECO:0000256" key="6">
    <source>
        <dbReference type="ARBA" id="ARBA00022989"/>
    </source>
</evidence>
<dbReference type="EMBL" id="BMYQ01000003">
    <property type="protein sequence ID" value="GGW28301.1"/>
    <property type="molecule type" value="Genomic_DNA"/>
</dbReference>
<feature type="compositionally biased region" description="Basic and acidic residues" evidence="10">
    <location>
        <begin position="1"/>
        <end position="10"/>
    </location>
</feature>
<keyword evidence="6 9" id="KW-1133">Transmembrane helix</keyword>
<dbReference type="InterPro" id="IPR005548">
    <property type="entry name" value="Cell_div_FtsQ/DivIB_C"/>
</dbReference>
<dbReference type="InterPro" id="IPR026579">
    <property type="entry name" value="FtsQ"/>
</dbReference>
<reference evidence="12" key="2">
    <citation type="submission" date="2020-09" db="EMBL/GenBank/DDBJ databases">
        <authorList>
            <person name="Sun Q."/>
            <person name="Kim S."/>
        </authorList>
    </citation>
    <scope>NUCLEOTIDE SEQUENCE</scope>
    <source>
        <strain evidence="12">KCTC 23714</strain>
    </source>
</reference>
<keyword evidence="5 9" id="KW-0812">Transmembrane</keyword>
<evidence type="ECO:0000256" key="8">
    <source>
        <dbReference type="ARBA" id="ARBA00023306"/>
    </source>
</evidence>
<keyword evidence="3 9" id="KW-0997">Cell inner membrane</keyword>
<comment type="similarity">
    <text evidence="9">Belongs to the FtsQ/DivIB family. FtsQ subfamily.</text>
</comment>
<dbReference type="Gene3D" id="3.40.50.11690">
    <property type="entry name" value="Cell division protein FtsQ/DivIB"/>
    <property type="match status" value="1"/>
</dbReference>
<gene>
    <name evidence="9 12" type="primary">ftsQ</name>
    <name evidence="12" type="ORF">GCM10011452_16250</name>
</gene>
<keyword evidence="4 9" id="KW-0132">Cell division</keyword>
<comment type="function">
    <text evidence="9">Essential cell division protein.</text>
</comment>
<dbReference type="GO" id="GO:0032153">
    <property type="term" value="C:cell division site"/>
    <property type="evidence" value="ECO:0007669"/>
    <property type="project" value="UniProtKB-UniRule"/>
</dbReference>
<organism evidence="12 13">
    <name type="scientific">Gemmobacter lanyuensis</name>
    <dbReference type="NCBI Taxonomy" id="1054497"/>
    <lineage>
        <taxon>Bacteria</taxon>
        <taxon>Pseudomonadati</taxon>
        <taxon>Pseudomonadota</taxon>
        <taxon>Alphaproteobacteria</taxon>
        <taxon>Rhodobacterales</taxon>
        <taxon>Paracoccaceae</taxon>
        <taxon>Gemmobacter</taxon>
    </lineage>
</organism>
<evidence type="ECO:0000313" key="13">
    <source>
        <dbReference type="Proteomes" id="UP000628984"/>
    </source>
</evidence>
<evidence type="ECO:0000256" key="5">
    <source>
        <dbReference type="ARBA" id="ARBA00022692"/>
    </source>
</evidence>
<dbReference type="AlphaFoldDB" id="A0A918IRD7"/>
<evidence type="ECO:0000256" key="9">
    <source>
        <dbReference type="HAMAP-Rule" id="MF_00911"/>
    </source>
</evidence>
<sequence>MRPLIADRRYPPVTAPQRPQAARPRTAPAAQAPQSHVRRDPAPTRMAYRMQRLWLTPVFRIFFRLGLPLLVIGLVGLVWLGNDARRAALFAQIDALREAVESRPEFRVSVLRVTGASPTLDAAIREKLAVQLPASSFDIDLEAAQARISSLDAVAKAELKVAGGGVLEVNVTERMPALIWRRGAELDLLDETGRRVARVLTRADRPDLPVIAGDGANMNAAEALQIVAAAEPIVPRLRGLVRVGERRWDVVLDRGQRILLPANNPVRALERLLALDKAEDLLNRDVLTVDLRSQQRPTLRLAPNALRALRRAQGIETVENDL</sequence>
<dbReference type="Proteomes" id="UP000628984">
    <property type="component" value="Unassembled WGS sequence"/>
</dbReference>
<evidence type="ECO:0000256" key="10">
    <source>
        <dbReference type="SAM" id="MobiDB-lite"/>
    </source>
</evidence>
<keyword evidence="2 9" id="KW-1003">Cell membrane</keyword>
<keyword evidence="13" id="KW-1185">Reference proteome</keyword>
<dbReference type="Pfam" id="PF03799">
    <property type="entry name" value="FtsQ_DivIB_C"/>
    <property type="match status" value="1"/>
</dbReference>
<evidence type="ECO:0000256" key="2">
    <source>
        <dbReference type="ARBA" id="ARBA00022475"/>
    </source>
</evidence>
<dbReference type="RefSeq" id="WP_189633342.1">
    <property type="nucleotide sequence ID" value="NZ_BMYQ01000003.1"/>
</dbReference>
<name>A0A918IRD7_9RHOB</name>
<accession>A0A918IRD7</accession>
<protein>
    <recommendedName>
        <fullName evidence="9">Cell division protein FtsQ</fullName>
    </recommendedName>
</protein>
<dbReference type="PANTHER" id="PTHR35851">
    <property type="entry name" value="CELL DIVISION PROTEIN FTSQ"/>
    <property type="match status" value="1"/>
</dbReference>
<evidence type="ECO:0000259" key="11">
    <source>
        <dbReference type="PROSITE" id="PS51779"/>
    </source>
</evidence>
<feature type="compositionally biased region" description="Low complexity" evidence="10">
    <location>
        <begin position="11"/>
        <end position="34"/>
    </location>
</feature>
<dbReference type="InterPro" id="IPR013685">
    <property type="entry name" value="POTRA_FtsQ_type"/>
</dbReference>
<dbReference type="GO" id="GO:0090529">
    <property type="term" value="P:cell septum assembly"/>
    <property type="evidence" value="ECO:0007669"/>
    <property type="project" value="InterPro"/>
</dbReference>
<dbReference type="PANTHER" id="PTHR35851:SF1">
    <property type="entry name" value="CELL DIVISION PROTEIN FTSQ"/>
    <property type="match status" value="1"/>
</dbReference>
<proteinExistence type="inferred from homology"/>
<evidence type="ECO:0000256" key="4">
    <source>
        <dbReference type="ARBA" id="ARBA00022618"/>
    </source>
</evidence>
<evidence type="ECO:0000313" key="12">
    <source>
        <dbReference type="EMBL" id="GGW28301.1"/>
    </source>
</evidence>
<dbReference type="PROSITE" id="PS51779">
    <property type="entry name" value="POTRA"/>
    <property type="match status" value="1"/>
</dbReference>
<keyword evidence="8 9" id="KW-0131">Cell cycle</keyword>